<evidence type="ECO:0000313" key="3">
    <source>
        <dbReference type="Proteomes" id="UP001175271"/>
    </source>
</evidence>
<evidence type="ECO:0000256" key="1">
    <source>
        <dbReference type="SAM" id="MobiDB-lite"/>
    </source>
</evidence>
<protein>
    <submittedName>
        <fullName evidence="2">Uncharacterized protein</fullName>
    </submittedName>
</protein>
<organism evidence="2 3">
    <name type="scientific">Steinernema hermaphroditum</name>
    <dbReference type="NCBI Taxonomy" id="289476"/>
    <lineage>
        <taxon>Eukaryota</taxon>
        <taxon>Metazoa</taxon>
        <taxon>Ecdysozoa</taxon>
        <taxon>Nematoda</taxon>
        <taxon>Chromadorea</taxon>
        <taxon>Rhabditida</taxon>
        <taxon>Tylenchina</taxon>
        <taxon>Panagrolaimomorpha</taxon>
        <taxon>Strongyloidoidea</taxon>
        <taxon>Steinernematidae</taxon>
        <taxon>Steinernema</taxon>
    </lineage>
</organism>
<sequence length="170" mass="19272">MSATNVDKLTDRKLDALWTSPEPSLERQLHLVRLKSFAAARLLPTKRPLPADSLCLTLASPSKRSKVEPETCVEELIDIENISEPCMEEFEHFESLEEQLDLDDDDEDSGISDYSSDGDVPLEERLEMLSEVMHSVDDTTTTSEAFEEFFPNYHFDHEMTQNFGDLPAAC</sequence>
<dbReference type="Proteomes" id="UP001175271">
    <property type="component" value="Unassembled WGS sequence"/>
</dbReference>
<proteinExistence type="predicted"/>
<comment type="caution">
    <text evidence="2">The sequence shown here is derived from an EMBL/GenBank/DDBJ whole genome shotgun (WGS) entry which is preliminary data.</text>
</comment>
<dbReference type="AlphaFoldDB" id="A0AA39IPK4"/>
<dbReference type="EMBL" id="JAUCMV010000001">
    <property type="protein sequence ID" value="KAK0428107.1"/>
    <property type="molecule type" value="Genomic_DNA"/>
</dbReference>
<feature type="region of interest" description="Disordered" evidence="1">
    <location>
        <begin position="96"/>
        <end position="119"/>
    </location>
</feature>
<evidence type="ECO:0000313" key="2">
    <source>
        <dbReference type="EMBL" id="KAK0428107.1"/>
    </source>
</evidence>
<accession>A0AA39IPK4</accession>
<gene>
    <name evidence="2" type="ORF">QR680_010610</name>
</gene>
<reference evidence="2" key="1">
    <citation type="submission" date="2023-06" db="EMBL/GenBank/DDBJ databases">
        <title>Genomic analysis of the entomopathogenic nematode Steinernema hermaphroditum.</title>
        <authorList>
            <person name="Schwarz E.M."/>
            <person name="Heppert J.K."/>
            <person name="Baniya A."/>
            <person name="Schwartz H.T."/>
            <person name="Tan C.-H."/>
            <person name="Antoshechkin I."/>
            <person name="Sternberg P.W."/>
            <person name="Goodrich-Blair H."/>
            <person name="Dillman A.R."/>
        </authorList>
    </citation>
    <scope>NUCLEOTIDE SEQUENCE</scope>
    <source>
        <strain evidence="2">PS9179</strain>
        <tissue evidence="2">Whole animal</tissue>
    </source>
</reference>
<name>A0AA39IPK4_9BILA</name>
<keyword evidence="3" id="KW-1185">Reference proteome</keyword>
<feature type="compositionally biased region" description="Acidic residues" evidence="1">
    <location>
        <begin position="96"/>
        <end position="110"/>
    </location>
</feature>